<evidence type="ECO:0000313" key="2">
    <source>
        <dbReference type="Proteomes" id="UP001555826"/>
    </source>
</evidence>
<keyword evidence="2" id="KW-1185">Reference proteome</keyword>
<gene>
    <name evidence="1" type="ORF">AB1207_10955</name>
</gene>
<sequence>MSLTSTSPALTDAQVEHFLDTGYVVLPGCFTAQDAAPHVDRAWDRLGVDRDDPSTWDRPRVHLRSEQHLDAASFAPAAHAAACQLLGGQDRVQTPWRWSDGMIANLGVGADRPFEEPSAAVPGWHKDGDFFRHFLDSPEQGLLTIVLWTDVHSRGGGTFVATDSVGVVARFLAERPEGVLPDELQQTRLVEQCHEFVELTGKAGDVVLMHPFVLHATSQNVLRAQRLITNPPLSLRAPLRFDRPDPADHSPVERAVLRGLGVERFPFTPTRPREAVVPRGR</sequence>
<reference evidence="1 2" key="1">
    <citation type="submission" date="2024-07" db="EMBL/GenBank/DDBJ databases">
        <authorList>
            <person name="Thanompreechachai J."/>
            <person name="Duangmal K."/>
        </authorList>
    </citation>
    <scope>NUCLEOTIDE SEQUENCE [LARGE SCALE GENOMIC DNA]</scope>
    <source>
        <strain evidence="1 2">KCTC 19886</strain>
    </source>
</reference>
<keyword evidence="1" id="KW-0560">Oxidoreductase</keyword>
<organism evidence="1 2">
    <name type="scientific">Kineococcus endophyticus</name>
    <dbReference type="NCBI Taxonomy" id="1181883"/>
    <lineage>
        <taxon>Bacteria</taxon>
        <taxon>Bacillati</taxon>
        <taxon>Actinomycetota</taxon>
        <taxon>Actinomycetes</taxon>
        <taxon>Kineosporiales</taxon>
        <taxon>Kineosporiaceae</taxon>
        <taxon>Kineococcus</taxon>
    </lineage>
</organism>
<dbReference type="SUPFAM" id="SSF51197">
    <property type="entry name" value="Clavaminate synthase-like"/>
    <property type="match status" value="1"/>
</dbReference>
<dbReference type="EMBL" id="JBFNQN010000007">
    <property type="protein sequence ID" value="MEW9265266.1"/>
    <property type="molecule type" value="Genomic_DNA"/>
</dbReference>
<keyword evidence="1" id="KW-0223">Dioxygenase</keyword>
<evidence type="ECO:0000313" key="1">
    <source>
        <dbReference type="EMBL" id="MEW9265266.1"/>
    </source>
</evidence>
<dbReference type="Proteomes" id="UP001555826">
    <property type="component" value="Unassembled WGS sequence"/>
</dbReference>
<dbReference type="GO" id="GO:0051213">
    <property type="term" value="F:dioxygenase activity"/>
    <property type="evidence" value="ECO:0007669"/>
    <property type="project" value="UniProtKB-KW"/>
</dbReference>
<accession>A0ABV3P6L1</accession>
<dbReference type="InterPro" id="IPR008775">
    <property type="entry name" value="Phytyl_CoA_dOase-like"/>
</dbReference>
<comment type="caution">
    <text evidence="1">The sequence shown here is derived from an EMBL/GenBank/DDBJ whole genome shotgun (WGS) entry which is preliminary data.</text>
</comment>
<dbReference type="Gene3D" id="2.60.120.620">
    <property type="entry name" value="q2cbj1_9rhob like domain"/>
    <property type="match status" value="1"/>
</dbReference>
<name>A0ABV3P6L1_9ACTN</name>
<proteinExistence type="predicted"/>
<protein>
    <submittedName>
        <fullName evidence="1">Phytanoyl-CoA dioxygenase family protein</fullName>
    </submittedName>
</protein>
<dbReference type="RefSeq" id="WP_367638280.1">
    <property type="nucleotide sequence ID" value="NZ_JBFNQN010000007.1"/>
</dbReference>
<dbReference type="Pfam" id="PF05721">
    <property type="entry name" value="PhyH"/>
    <property type="match status" value="1"/>
</dbReference>